<evidence type="ECO:0000313" key="1">
    <source>
        <dbReference type="EMBL" id="JAH15943.1"/>
    </source>
</evidence>
<accession>A0A0E9QIN6</accession>
<name>A0A0E9QIN6_ANGAN</name>
<reference evidence="1" key="2">
    <citation type="journal article" date="2015" name="Fish Shellfish Immunol.">
        <title>Early steps in the European eel (Anguilla anguilla)-Vibrio vulnificus interaction in the gills: Role of the RtxA13 toxin.</title>
        <authorList>
            <person name="Callol A."/>
            <person name="Pajuelo D."/>
            <person name="Ebbesson L."/>
            <person name="Teles M."/>
            <person name="MacKenzie S."/>
            <person name="Amaro C."/>
        </authorList>
    </citation>
    <scope>NUCLEOTIDE SEQUENCE</scope>
</reference>
<protein>
    <submittedName>
        <fullName evidence="1">Uncharacterized protein</fullName>
    </submittedName>
</protein>
<reference evidence="1" key="1">
    <citation type="submission" date="2014-11" db="EMBL/GenBank/DDBJ databases">
        <authorList>
            <person name="Amaro Gonzalez C."/>
        </authorList>
    </citation>
    <scope>NUCLEOTIDE SEQUENCE</scope>
</reference>
<organism evidence="1">
    <name type="scientific">Anguilla anguilla</name>
    <name type="common">European freshwater eel</name>
    <name type="synonym">Muraena anguilla</name>
    <dbReference type="NCBI Taxonomy" id="7936"/>
    <lineage>
        <taxon>Eukaryota</taxon>
        <taxon>Metazoa</taxon>
        <taxon>Chordata</taxon>
        <taxon>Craniata</taxon>
        <taxon>Vertebrata</taxon>
        <taxon>Euteleostomi</taxon>
        <taxon>Actinopterygii</taxon>
        <taxon>Neopterygii</taxon>
        <taxon>Teleostei</taxon>
        <taxon>Anguilliformes</taxon>
        <taxon>Anguillidae</taxon>
        <taxon>Anguilla</taxon>
    </lineage>
</organism>
<dbReference type="AlphaFoldDB" id="A0A0E9QIN6"/>
<sequence>MVIPTGKNSYTSKSKHVDIKLKINCWIN</sequence>
<proteinExistence type="predicted"/>
<dbReference type="EMBL" id="GBXM01092634">
    <property type="protein sequence ID" value="JAH15943.1"/>
    <property type="molecule type" value="Transcribed_RNA"/>
</dbReference>